<proteinExistence type="predicted"/>
<sequence length="155" mass="17442">MRVLRSFLIVFSLLMISLQAHAQTEFPPSFQPVIDIFTGLSDGDKEKVKNSVTEDFILLEQGEVWDLAITLSIVKGPIPRTNGFNIISSDIHGDLALYNYWTQSKIGDGENRKVVTWLESVVVIKTDDGWKLQQFHSTRVPAEKVPADLIVTEAR</sequence>
<feature type="signal peptide" evidence="1">
    <location>
        <begin position="1"/>
        <end position="22"/>
    </location>
</feature>
<dbReference type="InterPro" id="IPR032710">
    <property type="entry name" value="NTF2-like_dom_sf"/>
</dbReference>
<evidence type="ECO:0000313" key="3">
    <source>
        <dbReference type="Proteomes" id="UP000307999"/>
    </source>
</evidence>
<evidence type="ECO:0000313" key="2">
    <source>
        <dbReference type="EMBL" id="TKB43256.1"/>
    </source>
</evidence>
<feature type="chain" id="PRO_5020989580" description="Nuclear transport factor 2 family protein" evidence="1">
    <location>
        <begin position="23"/>
        <end position="155"/>
    </location>
</feature>
<organism evidence="2 3">
    <name type="scientific">Thalassotalea mangrovi</name>
    <dbReference type="NCBI Taxonomy" id="2572245"/>
    <lineage>
        <taxon>Bacteria</taxon>
        <taxon>Pseudomonadati</taxon>
        <taxon>Pseudomonadota</taxon>
        <taxon>Gammaproteobacteria</taxon>
        <taxon>Alteromonadales</taxon>
        <taxon>Colwelliaceae</taxon>
        <taxon>Thalassotalea</taxon>
    </lineage>
</organism>
<keyword evidence="3" id="KW-1185">Reference proteome</keyword>
<dbReference type="RefSeq" id="WP_136737167.1">
    <property type="nucleotide sequence ID" value="NZ_SWDB01000040.1"/>
</dbReference>
<evidence type="ECO:0000256" key="1">
    <source>
        <dbReference type="SAM" id="SignalP"/>
    </source>
</evidence>
<gene>
    <name evidence="2" type="ORF">E8M12_15440</name>
</gene>
<name>A0A4U1B1J0_9GAMM</name>
<protein>
    <recommendedName>
        <fullName evidence="4">Nuclear transport factor 2 family protein</fullName>
    </recommendedName>
</protein>
<evidence type="ECO:0008006" key="4">
    <source>
        <dbReference type="Google" id="ProtNLM"/>
    </source>
</evidence>
<comment type="caution">
    <text evidence="2">The sequence shown here is derived from an EMBL/GenBank/DDBJ whole genome shotgun (WGS) entry which is preliminary data.</text>
</comment>
<keyword evidence="1" id="KW-0732">Signal</keyword>
<reference evidence="2 3" key="1">
    <citation type="submission" date="2019-04" db="EMBL/GenBank/DDBJ databases">
        <title>Thalassotalea guangxiensis sp. nov., isolated from sediment of the coastal wetland.</title>
        <authorList>
            <person name="Zheng S."/>
            <person name="Zhang D."/>
        </authorList>
    </citation>
    <scope>NUCLEOTIDE SEQUENCE [LARGE SCALE GENOMIC DNA]</scope>
    <source>
        <strain evidence="2 3">ZS-4</strain>
    </source>
</reference>
<accession>A0A4U1B1J0</accession>
<dbReference type="Proteomes" id="UP000307999">
    <property type="component" value="Unassembled WGS sequence"/>
</dbReference>
<dbReference type="SUPFAM" id="SSF54427">
    <property type="entry name" value="NTF2-like"/>
    <property type="match status" value="1"/>
</dbReference>
<dbReference type="EMBL" id="SWDB01000040">
    <property type="protein sequence ID" value="TKB43256.1"/>
    <property type="molecule type" value="Genomic_DNA"/>
</dbReference>
<dbReference type="AlphaFoldDB" id="A0A4U1B1J0"/>
<dbReference type="OrthoDB" id="5733227at2"/>